<comment type="caution">
    <text evidence="3">The sequence shown here is derived from an EMBL/GenBank/DDBJ whole genome shotgun (WGS) entry which is preliminary data.</text>
</comment>
<dbReference type="Proteomes" id="UP001211907">
    <property type="component" value="Unassembled WGS sequence"/>
</dbReference>
<dbReference type="SUPFAM" id="SSF46950">
    <property type="entry name" value="Double-stranded DNA-binding domain"/>
    <property type="match status" value="1"/>
</dbReference>
<reference evidence="3" key="1">
    <citation type="submission" date="2020-05" db="EMBL/GenBank/DDBJ databases">
        <title>Phylogenomic resolution of chytrid fungi.</title>
        <authorList>
            <person name="Stajich J.E."/>
            <person name="Amses K."/>
            <person name="Simmons R."/>
            <person name="Seto K."/>
            <person name="Myers J."/>
            <person name="Bonds A."/>
            <person name="Quandt C.A."/>
            <person name="Barry K."/>
            <person name="Liu P."/>
            <person name="Grigoriev I."/>
            <person name="Longcore J.E."/>
            <person name="James T.Y."/>
        </authorList>
    </citation>
    <scope>NUCLEOTIDE SEQUENCE</scope>
    <source>
        <strain evidence="3">JEL0513</strain>
    </source>
</reference>
<dbReference type="GO" id="GO:0003677">
    <property type="term" value="F:DNA binding"/>
    <property type="evidence" value="ECO:0007669"/>
    <property type="project" value="InterPro"/>
</dbReference>
<dbReference type="FunFam" id="1.10.8.140:FF:000006">
    <property type="entry name" value="programmed cell death protein 5-like"/>
    <property type="match status" value="1"/>
</dbReference>
<dbReference type="InterPro" id="IPR002836">
    <property type="entry name" value="PDCD5-like"/>
</dbReference>
<evidence type="ECO:0008006" key="5">
    <source>
        <dbReference type="Google" id="ProtNLM"/>
    </source>
</evidence>
<evidence type="ECO:0000256" key="1">
    <source>
        <dbReference type="ARBA" id="ARBA00010490"/>
    </source>
</evidence>
<dbReference type="EMBL" id="JADGJH010000332">
    <property type="protein sequence ID" value="KAJ3130969.1"/>
    <property type="molecule type" value="Genomic_DNA"/>
</dbReference>
<evidence type="ECO:0000313" key="4">
    <source>
        <dbReference type="Proteomes" id="UP001211907"/>
    </source>
</evidence>
<dbReference type="GO" id="GO:0005829">
    <property type="term" value="C:cytosol"/>
    <property type="evidence" value="ECO:0007669"/>
    <property type="project" value="TreeGrafter"/>
</dbReference>
<dbReference type="PANTHER" id="PTHR10840:SF0">
    <property type="entry name" value="PROGRAMMED CELL DEATH PROTEIN 5"/>
    <property type="match status" value="1"/>
</dbReference>
<accession>A0AAD5T7D1</accession>
<dbReference type="GO" id="GO:0005634">
    <property type="term" value="C:nucleus"/>
    <property type="evidence" value="ECO:0007669"/>
    <property type="project" value="TreeGrafter"/>
</dbReference>
<feature type="compositionally biased region" description="Acidic residues" evidence="2">
    <location>
        <begin position="138"/>
        <end position="148"/>
    </location>
</feature>
<proteinExistence type="inferred from homology"/>
<protein>
    <recommendedName>
        <fullName evidence="5">DNA-binding TFAR19-related protein</fullName>
    </recommendedName>
</protein>
<feature type="region of interest" description="Disordered" evidence="2">
    <location>
        <begin position="17"/>
        <end position="46"/>
    </location>
</feature>
<name>A0AAD5T7D1_9FUNG</name>
<organism evidence="3 4">
    <name type="scientific">Physocladia obscura</name>
    <dbReference type="NCBI Taxonomy" id="109957"/>
    <lineage>
        <taxon>Eukaryota</taxon>
        <taxon>Fungi</taxon>
        <taxon>Fungi incertae sedis</taxon>
        <taxon>Chytridiomycota</taxon>
        <taxon>Chytridiomycota incertae sedis</taxon>
        <taxon>Chytridiomycetes</taxon>
        <taxon>Chytridiales</taxon>
        <taxon>Chytriomycetaceae</taxon>
        <taxon>Physocladia</taxon>
    </lineage>
</organism>
<feature type="region of interest" description="Disordered" evidence="2">
    <location>
        <begin position="129"/>
        <end position="148"/>
    </location>
</feature>
<dbReference type="Gene3D" id="1.10.8.140">
    <property type="entry name" value="PDCD5-like"/>
    <property type="match status" value="1"/>
</dbReference>
<gene>
    <name evidence="3" type="ORF">HK100_007090</name>
</gene>
<dbReference type="AlphaFoldDB" id="A0AAD5T7D1"/>
<sequence>MEDDELAQIRVKRMAELRGATSGSTGGSGALPTGLVPGKAPGGGENDAEKLAQMEEIRRSMLVQLLDNGARERLSRISIVKPEKARAVEDLLIRMAQSGQLKGKINENMLIDLLEQLNEQQAAKVESKIKIARRTHDSDDDEDLLAGL</sequence>
<keyword evidence="4" id="KW-1185">Reference proteome</keyword>
<dbReference type="PIRSF" id="PIRSF015730">
    <property type="entry name" value="TFAR19"/>
    <property type="match status" value="1"/>
</dbReference>
<comment type="similarity">
    <text evidence="1">Belongs to the PDCD5 family.</text>
</comment>
<dbReference type="PANTHER" id="PTHR10840">
    <property type="entry name" value="PROGRAMMED CELL DEATH PROTEIN 5"/>
    <property type="match status" value="1"/>
</dbReference>
<dbReference type="Pfam" id="PF01984">
    <property type="entry name" value="dsDNA_bind"/>
    <property type="match status" value="1"/>
</dbReference>
<evidence type="ECO:0000256" key="2">
    <source>
        <dbReference type="SAM" id="MobiDB-lite"/>
    </source>
</evidence>
<dbReference type="InterPro" id="IPR036883">
    <property type="entry name" value="PDCD5-like_sf"/>
</dbReference>
<evidence type="ECO:0000313" key="3">
    <source>
        <dbReference type="EMBL" id="KAJ3130969.1"/>
    </source>
</evidence>